<reference evidence="3 4" key="1">
    <citation type="submission" date="2018-06" db="EMBL/GenBank/DDBJ databases">
        <title>Sphaerisporangium craniellae sp. nov., isolated from a marine sponge in the South China Sea.</title>
        <authorList>
            <person name="Li L."/>
        </authorList>
    </citation>
    <scope>NUCLEOTIDE SEQUENCE [LARGE SCALE GENOMIC DNA]</scope>
    <source>
        <strain evidence="3 4">LHW63015</strain>
    </source>
</reference>
<comment type="caution">
    <text evidence="3">The sequence shown here is derived from an EMBL/GenBank/DDBJ whole genome shotgun (WGS) entry which is preliminary data.</text>
</comment>
<keyword evidence="4" id="KW-1185">Reference proteome</keyword>
<evidence type="ECO:0000256" key="1">
    <source>
        <dbReference type="ARBA" id="ARBA00006484"/>
    </source>
</evidence>
<dbReference type="PRINTS" id="PR00080">
    <property type="entry name" value="SDRFAMILY"/>
</dbReference>
<evidence type="ECO:0000256" key="2">
    <source>
        <dbReference type="ARBA" id="ARBA00023002"/>
    </source>
</evidence>
<dbReference type="InterPro" id="IPR020904">
    <property type="entry name" value="Sc_DH/Rdtase_CS"/>
</dbReference>
<sequence length="257" mass="26118">MSLRGKTLLVTGASQGIGLAVAKEAAAQGARVVGVSRTISEDLKAVGAHAVAVDLATADGPGQAVRQAVGLLGGIDILINNVGAFDARLGGFGEITDAQWQHTFEVNFFSAVRAIRAALPSLLERQGAIVNVSSIRGRFPQPATVDYGASKAALTNLGKALAEELGPRGVRVNTVSPGPTRTPAWEGEHGIGAVLAAAGGSTVPEFLAGFPARAGFNTGRLTEPDEVAALVLFLASGQARNINGGDYIIDGGQSKTA</sequence>
<dbReference type="Proteomes" id="UP000253303">
    <property type="component" value="Unassembled WGS sequence"/>
</dbReference>
<dbReference type="EMBL" id="QMEY01000030">
    <property type="protein sequence ID" value="RBQ14682.1"/>
    <property type="molecule type" value="Genomic_DNA"/>
</dbReference>
<comment type="similarity">
    <text evidence="1">Belongs to the short-chain dehydrogenases/reductases (SDR) family.</text>
</comment>
<organism evidence="3 4">
    <name type="scientific">Spongiactinospora rosea</name>
    <dbReference type="NCBI Taxonomy" id="2248750"/>
    <lineage>
        <taxon>Bacteria</taxon>
        <taxon>Bacillati</taxon>
        <taxon>Actinomycetota</taxon>
        <taxon>Actinomycetes</taxon>
        <taxon>Streptosporangiales</taxon>
        <taxon>Streptosporangiaceae</taxon>
        <taxon>Spongiactinospora</taxon>
    </lineage>
</organism>
<evidence type="ECO:0000313" key="4">
    <source>
        <dbReference type="Proteomes" id="UP000253303"/>
    </source>
</evidence>
<dbReference type="CDD" id="cd05233">
    <property type="entry name" value="SDR_c"/>
    <property type="match status" value="1"/>
</dbReference>
<accession>A0A366LNE3</accession>
<gene>
    <name evidence="3" type="ORF">DP939_39445</name>
</gene>
<dbReference type="PANTHER" id="PTHR42760:SF133">
    <property type="entry name" value="3-OXOACYL-[ACYL-CARRIER-PROTEIN] REDUCTASE"/>
    <property type="match status" value="1"/>
</dbReference>
<keyword evidence="2" id="KW-0560">Oxidoreductase</keyword>
<dbReference type="InterPro" id="IPR002347">
    <property type="entry name" value="SDR_fam"/>
</dbReference>
<dbReference type="Gene3D" id="3.40.50.720">
    <property type="entry name" value="NAD(P)-binding Rossmann-like Domain"/>
    <property type="match status" value="1"/>
</dbReference>
<dbReference type="PANTHER" id="PTHR42760">
    <property type="entry name" value="SHORT-CHAIN DEHYDROGENASES/REDUCTASES FAMILY MEMBER"/>
    <property type="match status" value="1"/>
</dbReference>
<dbReference type="FunFam" id="3.40.50.720:FF:000084">
    <property type="entry name" value="Short-chain dehydrogenase reductase"/>
    <property type="match status" value="1"/>
</dbReference>
<name>A0A366LNE3_9ACTN</name>
<dbReference type="PROSITE" id="PS00061">
    <property type="entry name" value="ADH_SHORT"/>
    <property type="match status" value="1"/>
</dbReference>
<dbReference type="Pfam" id="PF13561">
    <property type="entry name" value="adh_short_C2"/>
    <property type="match status" value="1"/>
</dbReference>
<dbReference type="RefSeq" id="WP_113985948.1">
    <property type="nucleotide sequence ID" value="NZ_QMEY01000030.1"/>
</dbReference>
<dbReference type="SUPFAM" id="SSF51735">
    <property type="entry name" value="NAD(P)-binding Rossmann-fold domains"/>
    <property type="match status" value="1"/>
</dbReference>
<dbReference type="InterPro" id="IPR036291">
    <property type="entry name" value="NAD(P)-bd_dom_sf"/>
</dbReference>
<evidence type="ECO:0000313" key="3">
    <source>
        <dbReference type="EMBL" id="RBQ14682.1"/>
    </source>
</evidence>
<dbReference type="GO" id="GO:0016616">
    <property type="term" value="F:oxidoreductase activity, acting on the CH-OH group of donors, NAD or NADP as acceptor"/>
    <property type="evidence" value="ECO:0007669"/>
    <property type="project" value="TreeGrafter"/>
</dbReference>
<dbReference type="PRINTS" id="PR00081">
    <property type="entry name" value="GDHRDH"/>
</dbReference>
<proteinExistence type="inferred from homology"/>
<dbReference type="OrthoDB" id="8959163at2"/>
<protein>
    <submittedName>
        <fullName evidence="3">3-oxoacyl-ACP reductase</fullName>
    </submittedName>
</protein>
<dbReference type="AlphaFoldDB" id="A0A366LNE3"/>